<dbReference type="STRING" id="230089.VY86_05885"/>
<dbReference type="KEGG" id="ptt:VY86_05885"/>
<organism evidence="1 2">
    <name type="scientific">Photorhabdus thracensis</name>
    <dbReference type="NCBI Taxonomy" id="230089"/>
    <lineage>
        <taxon>Bacteria</taxon>
        <taxon>Pseudomonadati</taxon>
        <taxon>Pseudomonadota</taxon>
        <taxon>Gammaproteobacteria</taxon>
        <taxon>Enterobacterales</taxon>
        <taxon>Morganellaceae</taxon>
        <taxon>Photorhabdus</taxon>
    </lineage>
</organism>
<reference evidence="2" key="2">
    <citation type="submission" date="2015-03" db="EMBL/GenBank/DDBJ databases">
        <title>Genome sequence of Azospirillum thiophilum strain DSM 21654T.</title>
        <authorList>
            <person name="Kwak Y."/>
            <person name="Shin J.-H."/>
        </authorList>
    </citation>
    <scope>NUCLEOTIDE SEQUENCE [LARGE SCALE GENOMIC DNA]</scope>
    <source>
        <strain evidence="2">DSM 15199</strain>
    </source>
</reference>
<sequence length="80" mass="9233">MITLDELLEKRSPESRRRIAKKVDEMKREIGLYQIREARAVSQTELTLESLLVGSPKECFMVTDEGKEWIDVNPVGKEVI</sequence>
<dbReference type="OrthoDB" id="129597at2"/>
<protein>
    <submittedName>
        <fullName evidence="1">Uncharacterized protein</fullName>
    </submittedName>
</protein>
<gene>
    <name evidence="1" type="ORF">VY86_05885</name>
</gene>
<reference evidence="1 2" key="1">
    <citation type="journal article" date="2015" name="J. Biotechnol.">
        <title>Complete genome sequence of Photorhabdus temperata subsp. thracensis 39-8(T), an entomopathogenic bacterium for the improved commercial bioinsecticide.</title>
        <authorList>
            <person name="Kwak Y."/>
            <person name="Shin J.H."/>
        </authorList>
    </citation>
    <scope>NUCLEOTIDE SEQUENCE [LARGE SCALE GENOMIC DNA]</scope>
    <source>
        <strain evidence="1 2">DSM 15199</strain>
    </source>
</reference>
<proteinExistence type="predicted"/>
<name>A0A0F7LIG2_9GAMM</name>
<evidence type="ECO:0000313" key="1">
    <source>
        <dbReference type="EMBL" id="AKH62929.1"/>
    </source>
</evidence>
<dbReference type="RefSeq" id="WP_046974274.1">
    <property type="nucleotide sequence ID" value="NZ_CAWQPG010000016.1"/>
</dbReference>
<accession>A0A0F7LIG2</accession>
<keyword evidence="2" id="KW-1185">Reference proteome</keyword>
<dbReference type="Proteomes" id="UP000034866">
    <property type="component" value="Chromosome"/>
</dbReference>
<evidence type="ECO:0000313" key="2">
    <source>
        <dbReference type="Proteomes" id="UP000034866"/>
    </source>
</evidence>
<dbReference type="AlphaFoldDB" id="A0A0F7LIG2"/>
<dbReference type="EMBL" id="CP011104">
    <property type="protein sequence ID" value="AKH62929.1"/>
    <property type="molecule type" value="Genomic_DNA"/>
</dbReference>
<dbReference type="PATRIC" id="fig|230089.6.peg.1320"/>